<sequence>MKKRLYRAAICALLILTMIRSQASADVVPRDRVLEEAFLQQLHPIIQSSLNSIYNEKYSQVRCTRVMSIHERITISKHGVETKPVDAIHGAKYFEIRVGLVRKNDEYVELRLKNDTASAQYYLVNYSKGDRPQGFSCS</sequence>
<proteinExistence type="predicted"/>
<gene>
    <name evidence="2" type="ORF">GC093_17105</name>
</gene>
<reference evidence="2" key="1">
    <citation type="submission" date="2019-10" db="EMBL/GenBank/DDBJ databases">
        <title>Description of Paenibacillus glebae sp. nov.</title>
        <authorList>
            <person name="Carlier A."/>
            <person name="Qi S."/>
        </authorList>
    </citation>
    <scope>NUCLEOTIDE SEQUENCE</scope>
    <source>
        <strain evidence="2">LMG 31456</strain>
    </source>
</reference>
<keyword evidence="1" id="KW-0732">Signal</keyword>
<accession>A0A972K0Q9</accession>
<name>A0A972K0Q9_9BACL</name>
<protein>
    <recommendedName>
        <fullName evidence="4">DUF3888 domain-containing protein</fullName>
    </recommendedName>
</protein>
<dbReference type="AlphaFoldDB" id="A0A972K0Q9"/>
<evidence type="ECO:0000256" key="1">
    <source>
        <dbReference type="SAM" id="SignalP"/>
    </source>
</evidence>
<dbReference type="RefSeq" id="WP_171653143.1">
    <property type="nucleotide sequence ID" value="NZ_WHOD01000066.1"/>
</dbReference>
<dbReference type="EMBL" id="WHOD01000066">
    <property type="protein sequence ID" value="NOU94926.1"/>
    <property type="molecule type" value="Genomic_DNA"/>
</dbReference>
<comment type="caution">
    <text evidence="2">The sequence shown here is derived from an EMBL/GenBank/DDBJ whole genome shotgun (WGS) entry which is preliminary data.</text>
</comment>
<feature type="chain" id="PRO_5038994621" description="DUF3888 domain-containing protein" evidence="1">
    <location>
        <begin position="24"/>
        <end position="138"/>
    </location>
</feature>
<keyword evidence="3" id="KW-1185">Reference proteome</keyword>
<dbReference type="Proteomes" id="UP000641588">
    <property type="component" value="Unassembled WGS sequence"/>
</dbReference>
<feature type="signal peptide" evidence="1">
    <location>
        <begin position="1"/>
        <end position="23"/>
    </location>
</feature>
<evidence type="ECO:0008006" key="4">
    <source>
        <dbReference type="Google" id="ProtNLM"/>
    </source>
</evidence>
<evidence type="ECO:0000313" key="2">
    <source>
        <dbReference type="EMBL" id="NOU94926.1"/>
    </source>
</evidence>
<evidence type="ECO:0000313" key="3">
    <source>
        <dbReference type="Proteomes" id="UP000641588"/>
    </source>
</evidence>
<organism evidence="2 3">
    <name type="scientific">Paenibacillus foliorum</name>
    <dbReference type="NCBI Taxonomy" id="2654974"/>
    <lineage>
        <taxon>Bacteria</taxon>
        <taxon>Bacillati</taxon>
        <taxon>Bacillota</taxon>
        <taxon>Bacilli</taxon>
        <taxon>Bacillales</taxon>
        <taxon>Paenibacillaceae</taxon>
        <taxon>Paenibacillus</taxon>
    </lineage>
</organism>